<keyword evidence="9" id="KW-1185">Reference proteome</keyword>
<feature type="transmembrane region" description="Helical" evidence="7">
    <location>
        <begin position="147"/>
        <end position="166"/>
    </location>
</feature>
<protein>
    <submittedName>
        <fullName evidence="8">Chromate efflux transporter</fullName>
    </submittedName>
</protein>
<evidence type="ECO:0000256" key="5">
    <source>
        <dbReference type="ARBA" id="ARBA00022989"/>
    </source>
</evidence>
<evidence type="ECO:0000256" key="6">
    <source>
        <dbReference type="ARBA" id="ARBA00023136"/>
    </source>
</evidence>
<evidence type="ECO:0000256" key="4">
    <source>
        <dbReference type="ARBA" id="ARBA00022692"/>
    </source>
</evidence>
<gene>
    <name evidence="8" type="primary">chrA</name>
    <name evidence="8" type="ORF">ACFPPB_11165</name>
</gene>
<dbReference type="PANTHER" id="PTHR33567">
    <property type="entry name" value="CHROMATE ION TRANSPORTER (EUROFUNG)"/>
    <property type="match status" value="1"/>
</dbReference>
<comment type="subcellular location">
    <subcellularLocation>
        <location evidence="1">Cell membrane</location>
        <topology evidence="1">Multi-pass membrane protein</topology>
    </subcellularLocation>
</comment>
<feature type="transmembrane region" description="Helical" evidence="7">
    <location>
        <begin position="261"/>
        <end position="280"/>
    </location>
</feature>
<evidence type="ECO:0000256" key="1">
    <source>
        <dbReference type="ARBA" id="ARBA00004651"/>
    </source>
</evidence>
<evidence type="ECO:0000256" key="7">
    <source>
        <dbReference type="SAM" id="Phobius"/>
    </source>
</evidence>
<evidence type="ECO:0000313" key="8">
    <source>
        <dbReference type="EMBL" id="MFC5581671.1"/>
    </source>
</evidence>
<sequence length="463" mass="49680">MMDTSPAVAEPDRPSLREATCIWTKVGMLSFGGPAGQIAVMHRELVERHKWISDARFLHALNYCMLLPGPEATQLAIYIGWMLHRTVGGLIAGILFVLPGFITILGLSIIYALLGDVPLIAAVFFGLKAAVLAVVVEAVLRIGRKALKNRAMVGIAGLAFIAIYVFKLPFPLIVAAAAVLGVLGRWWLPQSFPPPKSTEADASSEYLIDRLLGQGQLRHTMPSGRRAVRILLTWLAIWLLPVGVVIGTFGLHSVLAQQGIFFSQTAVVTFGGAYAVLAYVAQRAVEHFHWITPGQMLDGLALAETTPGPLIMVLQFVAFLGAFHHQAGLSPMAAGVIGSVLTTWVTFAPCFLWIFLGAPYVEALRSQHTLNAALSTVTAAIVGVVLNLSVWFALHTLFGTVQTQRYGALAVEVPQWSTLHGLATALAVGAMLAMLRFKIGMGWTLLGSGFVGALSLLLISHLP</sequence>
<feature type="transmembrane region" description="Helical" evidence="7">
    <location>
        <begin position="442"/>
        <end position="462"/>
    </location>
</feature>
<keyword evidence="4 7" id="KW-0812">Transmembrane</keyword>
<dbReference type="InterPro" id="IPR003370">
    <property type="entry name" value="Chromate_transpt"/>
</dbReference>
<dbReference type="PIRSF" id="PIRSF004810">
    <property type="entry name" value="ChrA"/>
    <property type="match status" value="1"/>
</dbReference>
<feature type="transmembrane region" description="Helical" evidence="7">
    <location>
        <begin position="90"/>
        <end position="113"/>
    </location>
</feature>
<dbReference type="Pfam" id="PF02417">
    <property type="entry name" value="Chromate_transp"/>
    <property type="match status" value="2"/>
</dbReference>
<proteinExistence type="inferred from homology"/>
<dbReference type="Proteomes" id="UP001596111">
    <property type="component" value="Unassembled WGS sequence"/>
</dbReference>
<feature type="transmembrane region" description="Helical" evidence="7">
    <location>
        <begin position="231"/>
        <end position="255"/>
    </location>
</feature>
<reference evidence="9" key="1">
    <citation type="journal article" date="2019" name="Int. J. Syst. Evol. Microbiol.">
        <title>The Global Catalogue of Microorganisms (GCM) 10K type strain sequencing project: providing services to taxonomists for standard genome sequencing and annotation.</title>
        <authorList>
            <consortium name="The Broad Institute Genomics Platform"/>
            <consortium name="The Broad Institute Genome Sequencing Center for Infectious Disease"/>
            <person name="Wu L."/>
            <person name="Ma J."/>
        </authorList>
    </citation>
    <scope>NUCLEOTIDE SEQUENCE [LARGE SCALE GENOMIC DNA]</scope>
    <source>
        <strain evidence="9">CGMCC 1.13587</strain>
    </source>
</reference>
<accession>A0ABW0SX90</accession>
<keyword evidence="5 7" id="KW-1133">Transmembrane helix</keyword>
<feature type="transmembrane region" description="Helical" evidence="7">
    <location>
        <begin position="119"/>
        <end position="140"/>
    </location>
</feature>
<keyword evidence="3" id="KW-1003">Cell membrane</keyword>
<dbReference type="EMBL" id="JBHSNG010000010">
    <property type="protein sequence ID" value="MFC5581671.1"/>
    <property type="molecule type" value="Genomic_DNA"/>
</dbReference>
<feature type="transmembrane region" description="Helical" evidence="7">
    <location>
        <begin position="370"/>
        <end position="394"/>
    </location>
</feature>
<evidence type="ECO:0000313" key="9">
    <source>
        <dbReference type="Proteomes" id="UP001596111"/>
    </source>
</evidence>
<feature type="transmembrane region" description="Helical" evidence="7">
    <location>
        <begin position="414"/>
        <end position="435"/>
    </location>
</feature>
<name>A0ABW0SX90_9GAMM</name>
<dbReference type="InterPro" id="IPR014047">
    <property type="entry name" value="Chr_Tranpt_l_chain"/>
</dbReference>
<dbReference type="RefSeq" id="WP_377327031.1">
    <property type="nucleotide sequence ID" value="NZ_JBHSNG010000010.1"/>
</dbReference>
<organism evidence="8 9">
    <name type="scientific">Rhodanobacter terrae</name>
    <dbReference type="NCBI Taxonomy" id="418647"/>
    <lineage>
        <taxon>Bacteria</taxon>
        <taxon>Pseudomonadati</taxon>
        <taxon>Pseudomonadota</taxon>
        <taxon>Gammaproteobacteria</taxon>
        <taxon>Lysobacterales</taxon>
        <taxon>Rhodanobacteraceae</taxon>
        <taxon>Rhodanobacter</taxon>
    </lineage>
</organism>
<keyword evidence="6 7" id="KW-0472">Membrane</keyword>
<comment type="caution">
    <text evidence="8">The sequence shown here is derived from an EMBL/GenBank/DDBJ whole genome shotgun (WGS) entry which is preliminary data.</text>
</comment>
<evidence type="ECO:0000256" key="3">
    <source>
        <dbReference type="ARBA" id="ARBA00022475"/>
    </source>
</evidence>
<feature type="transmembrane region" description="Helical" evidence="7">
    <location>
        <begin position="301"/>
        <end position="323"/>
    </location>
</feature>
<feature type="transmembrane region" description="Helical" evidence="7">
    <location>
        <begin position="335"/>
        <end position="358"/>
    </location>
</feature>
<comment type="similarity">
    <text evidence="2">Belongs to the chromate ion transporter (CHR) (TC 2.A.51) family.</text>
</comment>
<evidence type="ECO:0000256" key="2">
    <source>
        <dbReference type="ARBA" id="ARBA00005262"/>
    </source>
</evidence>
<dbReference type="NCBIfam" id="TIGR00937">
    <property type="entry name" value="2A51"/>
    <property type="match status" value="1"/>
</dbReference>
<dbReference type="PANTHER" id="PTHR33567:SF3">
    <property type="entry name" value="CHROMATE ION TRANSPORTER (EUROFUNG)"/>
    <property type="match status" value="1"/>
</dbReference>